<dbReference type="Gene3D" id="3.40.50.300">
    <property type="entry name" value="P-loop containing nucleotide triphosphate hydrolases"/>
    <property type="match status" value="1"/>
</dbReference>
<dbReference type="InterPro" id="IPR000845">
    <property type="entry name" value="Nucleoside_phosphorylase_d"/>
</dbReference>
<evidence type="ECO:0000259" key="2">
    <source>
        <dbReference type="Pfam" id="PF00931"/>
    </source>
</evidence>
<feature type="domain" description="NB-ARC" evidence="2">
    <location>
        <begin position="353"/>
        <end position="521"/>
    </location>
</feature>
<dbReference type="Gene3D" id="3.40.50.1580">
    <property type="entry name" value="Nucleoside phosphorylase domain"/>
    <property type="match status" value="1"/>
</dbReference>
<dbReference type="GO" id="GO:0009116">
    <property type="term" value="P:nucleoside metabolic process"/>
    <property type="evidence" value="ECO:0007669"/>
    <property type="project" value="InterPro"/>
</dbReference>
<dbReference type="Proteomes" id="UP000465221">
    <property type="component" value="Unassembled WGS sequence"/>
</dbReference>
<dbReference type="InterPro" id="IPR035994">
    <property type="entry name" value="Nucleoside_phosphorylase_sf"/>
</dbReference>
<reference evidence="4 5" key="1">
    <citation type="submission" date="2020-01" db="EMBL/GenBank/DDBJ databases">
        <title>Draft genome sequence of Aspergillus udagawae IFM 46972.</title>
        <authorList>
            <person name="Takahashi H."/>
            <person name="Yaguchi T."/>
        </authorList>
    </citation>
    <scope>NUCLEOTIDE SEQUENCE [LARGE SCALE GENOMIC DNA]</scope>
    <source>
        <strain evidence="4 5">IFM 46972</strain>
    </source>
</reference>
<dbReference type="InterPro" id="IPR002182">
    <property type="entry name" value="NB-ARC"/>
</dbReference>
<dbReference type="AlphaFoldDB" id="A0A8H3NNR7"/>
<accession>A0A8H3NNR7</accession>
<sequence>MRPSTRDGFTIAIICALALEAEAVEELFDETYDRSSIFYKKRRGDDNEYVNGRIGMHNIVLCYMPGVGIKSAASVAASMRVSYTKIEVALVIGVCGGAPYPSDTEQIFLGDVIISNAVIEYDFGREYPGIFQQKTGVKDTLGGRNRAIRSLLAGLRTNQTRTDFQGRMILHLHAMQKRGKWRLPSFIDDILFKASYEHRHYGPISSTCLCFNSNSPGDICNEALGTMCSGLGCSENQICRRRTHAEAESPRIHVGIIASSDTVMKSGEHRDNLVKSGDVVGFDMGGAGVGDIIPCILVKGVCDYADSHKNKLWQVYAAATGASAAKAFLEYWRPRRLMIPFERNPRFVGRHGEIRQLEEWIFMSDGAKRLAITGLGGVGKTQLALELAYRMQHRDDECSIFWIPCTSYKTVEQACMTIAQMVGIQNVKPAEVKEHIKAYFSQKNWKWLLIFDNADDLDMWAKDISTTPALDFLPHNNQGHIIFTTRSEKLAVELASDMMYVRELDQETGVEFLEKSLVQKSLLDDRKAVIALLKQLTFLPLAVAQAAAYINESGIRVSDYLLILQEQEGYVVRLLSEDFGDHGRYKDTQNPIAMTWLISFYQVQKTDQLAADYLALMACVDPHNIPRSFLPQPTSRKRMVEALGLLVAYSFITLGPGNNTITVHRLVHLATRNWLRKEHHFYAYIKQAADRFNDVFPDSDHANGQLWREYLPHALTLLSEPEFRRQQQQYLRLIENMGQCLCSDGRFNEAERLFRDIMAIQQTAHGDRHPSTLSSMANLGTTYRFQGRWNEAEKVEVQVVETRKQVLGPEHPDTLTSMANLASTYRYQGRWYEAEMMDVQVVETRKQVLGPEHPETLTSMAELASVLSRQVCPLQDHCTTLKVLLLNTWHEDCLKTKNFKSFIEKRSWYMGKKSLRNFMIDF</sequence>
<evidence type="ECO:0000313" key="4">
    <source>
        <dbReference type="EMBL" id="GFF35564.1"/>
    </source>
</evidence>
<dbReference type="PANTHER" id="PTHR46082">
    <property type="entry name" value="ATP/GTP-BINDING PROTEIN-RELATED"/>
    <property type="match status" value="1"/>
</dbReference>
<dbReference type="SUPFAM" id="SSF53167">
    <property type="entry name" value="Purine and uridine phosphorylases"/>
    <property type="match status" value="1"/>
</dbReference>
<organism evidence="4 5">
    <name type="scientific">Aspergillus udagawae</name>
    <dbReference type="NCBI Taxonomy" id="91492"/>
    <lineage>
        <taxon>Eukaryota</taxon>
        <taxon>Fungi</taxon>
        <taxon>Dikarya</taxon>
        <taxon>Ascomycota</taxon>
        <taxon>Pezizomycotina</taxon>
        <taxon>Eurotiomycetes</taxon>
        <taxon>Eurotiomycetidae</taxon>
        <taxon>Eurotiales</taxon>
        <taxon>Aspergillaceae</taxon>
        <taxon>Aspergillus</taxon>
        <taxon>Aspergillus subgen. Fumigati</taxon>
    </lineage>
</organism>
<dbReference type="SUPFAM" id="SSF48452">
    <property type="entry name" value="TPR-like"/>
    <property type="match status" value="1"/>
</dbReference>
<dbReference type="Pfam" id="PF13424">
    <property type="entry name" value="TPR_12"/>
    <property type="match status" value="1"/>
</dbReference>
<comment type="caution">
    <text evidence="4">The sequence shown here is derived from an EMBL/GenBank/DDBJ whole genome shotgun (WGS) entry which is preliminary data.</text>
</comment>
<proteinExistence type="predicted"/>
<dbReference type="InterPro" id="IPR053137">
    <property type="entry name" value="NLR-like"/>
</dbReference>
<dbReference type="SUPFAM" id="SSF52540">
    <property type="entry name" value="P-loop containing nucleoside triphosphate hydrolases"/>
    <property type="match status" value="1"/>
</dbReference>
<dbReference type="EMBL" id="BLKC01000026">
    <property type="protein sequence ID" value="GFF35564.1"/>
    <property type="molecule type" value="Genomic_DNA"/>
</dbReference>
<dbReference type="Pfam" id="PF00931">
    <property type="entry name" value="NB-ARC"/>
    <property type="match status" value="1"/>
</dbReference>
<name>A0A8H3NNR7_9EURO</name>
<gene>
    <name evidence="4" type="ORF">IFM46972_04593</name>
</gene>
<protein>
    <submittedName>
        <fullName evidence="4">Phosphorylase superfamily</fullName>
    </submittedName>
</protein>
<dbReference type="Pfam" id="PF01048">
    <property type="entry name" value="PNP_UDP_1"/>
    <property type="match status" value="1"/>
</dbReference>
<dbReference type="GO" id="GO:0003824">
    <property type="term" value="F:catalytic activity"/>
    <property type="evidence" value="ECO:0007669"/>
    <property type="project" value="InterPro"/>
</dbReference>
<feature type="chain" id="PRO_5034880859" evidence="1">
    <location>
        <begin position="24"/>
        <end position="922"/>
    </location>
</feature>
<dbReference type="PANTHER" id="PTHR46082:SF6">
    <property type="entry name" value="AAA+ ATPASE DOMAIN-CONTAINING PROTEIN-RELATED"/>
    <property type="match status" value="1"/>
</dbReference>
<evidence type="ECO:0000313" key="5">
    <source>
        <dbReference type="Proteomes" id="UP000465221"/>
    </source>
</evidence>
<feature type="domain" description="Nucleoside phosphorylase" evidence="3">
    <location>
        <begin position="10"/>
        <end position="131"/>
    </location>
</feature>
<evidence type="ECO:0000259" key="3">
    <source>
        <dbReference type="Pfam" id="PF01048"/>
    </source>
</evidence>
<feature type="signal peptide" evidence="1">
    <location>
        <begin position="1"/>
        <end position="23"/>
    </location>
</feature>
<evidence type="ECO:0000256" key="1">
    <source>
        <dbReference type="SAM" id="SignalP"/>
    </source>
</evidence>
<keyword evidence="1" id="KW-0732">Signal</keyword>
<dbReference type="Gene3D" id="1.25.40.10">
    <property type="entry name" value="Tetratricopeptide repeat domain"/>
    <property type="match status" value="1"/>
</dbReference>
<dbReference type="InterPro" id="IPR027417">
    <property type="entry name" value="P-loop_NTPase"/>
</dbReference>
<dbReference type="Pfam" id="PF13374">
    <property type="entry name" value="TPR_10"/>
    <property type="match status" value="1"/>
</dbReference>
<dbReference type="GO" id="GO:0043531">
    <property type="term" value="F:ADP binding"/>
    <property type="evidence" value="ECO:0007669"/>
    <property type="project" value="InterPro"/>
</dbReference>
<dbReference type="InterPro" id="IPR011990">
    <property type="entry name" value="TPR-like_helical_dom_sf"/>
</dbReference>